<sequence length="187" mass="21261">MCFSKKLNFIFVQNLASMNEIINRVAKSSLITIDLAHIFNSEILPKIKILDIQEFLRDGQILIEKEFRATLKEINWADFQDRFVHITCSGDPILPGWAFLLLQCHLAPFAEFCGVGNKDDFNNLAIEHYVKNMNLDDFSGKPIIIKGCGNMKINEQTYLSLVAKLQPVAKSLMYGEACSTVPLYKKK</sequence>
<dbReference type="Proteomes" id="UP000287701">
    <property type="component" value="Chromosome"/>
</dbReference>
<gene>
    <name evidence="1" type="ORF">EQP59_09305</name>
</gene>
<proteinExistence type="predicted"/>
<dbReference type="EMBL" id="CP035107">
    <property type="protein sequence ID" value="QAR31520.1"/>
    <property type="molecule type" value="Genomic_DNA"/>
</dbReference>
<organism evidence="1 2">
    <name type="scientific">Ornithobacterium rhinotracheale</name>
    <dbReference type="NCBI Taxonomy" id="28251"/>
    <lineage>
        <taxon>Bacteria</taxon>
        <taxon>Pseudomonadati</taxon>
        <taxon>Bacteroidota</taxon>
        <taxon>Flavobacteriia</taxon>
        <taxon>Flavobacteriales</taxon>
        <taxon>Weeksellaceae</taxon>
        <taxon>Ornithobacterium</taxon>
    </lineage>
</organism>
<evidence type="ECO:0000313" key="1">
    <source>
        <dbReference type="EMBL" id="QAR31520.1"/>
    </source>
</evidence>
<dbReference type="OrthoDB" id="9803040at2"/>
<dbReference type="AlphaFoldDB" id="A0A3R5USS1"/>
<protein>
    <submittedName>
        <fullName evidence="1">DUF2480 family protein</fullName>
    </submittedName>
</protein>
<dbReference type="InterPro" id="IPR018914">
    <property type="entry name" value="DUF2480"/>
</dbReference>
<accession>A0A3R5USS1</accession>
<name>A0A3R5USS1_ORNRH</name>
<evidence type="ECO:0000313" key="2">
    <source>
        <dbReference type="Proteomes" id="UP000287701"/>
    </source>
</evidence>
<dbReference type="Pfam" id="PF10652">
    <property type="entry name" value="DUF2480"/>
    <property type="match status" value="1"/>
</dbReference>
<reference evidence="1 2" key="1">
    <citation type="submission" date="2019-01" db="EMBL/GenBank/DDBJ databases">
        <title>Whole Genome of Ornithobacterium rhinotracheale FARPER-174b.</title>
        <authorList>
            <person name="Tataje-Lavanda L.A."/>
            <person name="Montalvan A."/>
            <person name="Montesinos R."/>
            <person name="Zimic M."/>
            <person name="Fernandez-Sanchez M."/>
            <person name="Fernandez-Diaz M."/>
        </authorList>
    </citation>
    <scope>NUCLEOTIDE SEQUENCE [LARGE SCALE GENOMIC DNA]</scope>
    <source>
        <strain evidence="1 2">FARPER-174b</strain>
    </source>
</reference>